<dbReference type="AlphaFoldDB" id="A0A0C9TZK5"/>
<proteinExistence type="predicted"/>
<accession>A0A0C9TZK5</accession>
<reference evidence="3" key="2">
    <citation type="submission" date="2015-01" db="EMBL/GenBank/DDBJ databases">
        <title>Evolutionary Origins and Diversification of the Mycorrhizal Mutualists.</title>
        <authorList>
            <consortium name="DOE Joint Genome Institute"/>
            <consortium name="Mycorrhizal Genomics Consortium"/>
            <person name="Kohler A."/>
            <person name="Kuo A."/>
            <person name="Nagy L.G."/>
            <person name="Floudas D."/>
            <person name="Copeland A."/>
            <person name="Barry K.W."/>
            <person name="Cichocki N."/>
            <person name="Veneault-Fourrey C."/>
            <person name="LaButti K."/>
            <person name="Lindquist E.A."/>
            <person name="Lipzen A."/>
            <person name="Lundell T."/>
            <person name="Morin E."/>
            <person name="Murat C."/>
            <person name="Riley R."/>
            <person name="Ohm R."/>
            <person name="Sun H."/>
            <person name="Tunlid A."/>
            <person name="Henrissat B."/>
            <person name="Grigoriev I.V."/>
            <person name="Hibbett D.S."/>
            <person name="Martin F."/>
        </authorList>
    </citation>
    <scope>NUCLEOTIDE SEQUENCE [LARGE SCALE GENOMIC DNA]</scope>
    <source>
        <strain evidence="3">ATCC 200175</strain>
    </source>
</reference>
<gene>
    <name evidence="2" type="ORF">PAXINDRAFT_168854</name>
</gene>
<reference evidence="2 3" key="1">
    <citation type="submission" date="2014-06" db="EMBL/GenBank/DDBJ databases">
        <authorList>
            <consortium name="DOE Joint Genome Institute"/>
            <person name="Kuo A."/>
            <person name="Kohler A."/>
            <person name="Nagy L.G."/>
            <person name="Floudas D."/>
            <person name="Copeland A."/>
            <person name="Barry K.W."/>
            <person name="Cichocki N."/>
            <person name="Veneault-Fourrey C."/>
            <person name="LaButti K."/>
            <person name="Lindquist E.A."/>
            <person name="Lipzen A."/>
            <person name="Lundell T."/>
            <person name="Morin E."/>
            <person name="Murat C."/>
            <person name="Sun H."/>
            <person name="Tunlid A."/>
            <person name="Henrissat B."/>
            <person name="Grigoriev I.V."/>
            <person name="Hibbett D.S."/>
            <person name="Martin F."/>
            <person name="Nordberg H.P."/>
            <person name="Cantor M.N."/>
            <person name="Hua S.X."/>
        </authorList>
    </citation>
    <scope>NUCLEOTIDE SEQUENCE [LARGE SCALE GENOMIC DNA]</scope>
    <source>
        <strain evidence="2 3">ATCC 200175</strain>
    </source>
</reference>
<protein>
    <submittedName>
        <fullName evidence="2">Uncharacterized protein</fullName>
    </submittedName>
</protein>
<dbReference type="HOGENOM" id="CLU_1897047_0_0_1"/>
<evidence type="ECO:0000313" key="3">
    <source>
        <dbReference type="Proteomes" id="UP000053647"/>
    </source>
</evidence>
<evidence type="ECO:0000256" key="1">
    <source>
        <dbReference type="SAM" id="MobiDB-lite"/>
    </source>
</evidence>
<name>A0A0C9TZK5_PAXIN</name>
<sequence>MNDVVDSNNGALIQKHVRFRVEFTLGSPQCGGLLSPPLGTDSGAGVGVGASPGAAASPMSPTLASARYALSRQGMAGYTCAIVLVQEKGSVSTFRALCRWLREEWTLDVLQSPPPPTGGQGGFMEQQQRLATL</sequence>
<keyword evidence="3" id="KW-1185">Reference proteome</keyword>
<dbReference type="OrthoDB" id="193931at2759"/>
<dbReference type="EMBL" id="KN819335">
    <property type="protein sequence ID" value="KIJ15863.1"/>
    <property type="molecule type" value="Genomic_DNA"/>
</dbReference>
<evidence type="ECO:0000313" key="2">
    <source>
        <dbReference type="EMBL" id="KIJ15863.1"/>
    </source>
</evidence>
<feature type="region of interest" description="Disordered" evidence="1">
    <location>
        <begin position="111"/>
        <end position="133"/>
    </location>
</feature>
<organism evidence="2 3">
    <name type="scientific">Paxillus involutus ATCC 200175</name>
    <dbReference type="NCBI Taxonomy" id="664439"/>
    <lineage>
        <taxon>Eukaryota</taxon>
        <taxon>Fungi</taxon>
        <taxon>Dikarya</taxon>
        <taxon>Basidiomycota</taxon>
        <taxon>Agaricomycotina</taxon>
        <taxon>Agaricomycetes</taxon>
        <taxon>Agaricomycetidae</taxon>
        <taxon>Boletales</taxon>
        <taxon>Paxilineae</taxon>
        <taxon>Paxillaceae</taxon>
        <taxon>Paxillus</taxon>
    </lineage>
</organism>
<dbReference type="Proteomes" id="UP000053647">
    <property type="component" value="Unassembled WGS sequence"/>
</dbReference>